<dbReference type="InterPro" id="IPR002114">
    <property type="entry name" value="PTS_HPr_Ser_P_site"/>
</dbReference>
<dbReference type="Proteomes" id="UP000546244">
    <property type="component" value="Unassembled WGS sequence"/>
</dbReference>
<evidence type="ECO:0000259" key="7">
    <source>
        <dbReference type="PROSITE" id="PS51350"/>
    </source>
</evidence>
<dbReference type="Proteomes" id="UP000591929">
    <property type="component" value="Unassembled WGS sequence"/>
</dbReference>
<dbReference type="Gene3D" id="3.30.1340.10">
    <property type="entry name" value="HPr-like"/>
    <property type="match status" value="1"/>
</dbReference>
<keyword evidence="30" id="KW-1185">Reference proteome</keyword>
<evidence type="ECO:0000256" key="1">
    <source>
        <dbReference type="ARBA" id="ARBA00003681"/>
    </source>
</evidence>
<evidence type="ECO:0000313" key="49">
    <source>
        <dbReference type="Proteomes" id="UP000585696"/>
    </source>
</evidence>
<dbReference type="PANTHER" id="PTHR33705">
    <property type="entry name" value="PHOSPHOCARRIER PROTEIN HPR"/>
    <property type="match status" value="1"/>
</dbReference>
<dbReference type="Proteomes" id="UP000574104">
    <property type="component" value="Unassembled WGS sequence"/>
</dbReference>
<dbReference type="Proteomes" id="UP000543379">
    <property type="component" value="Unassembled WGS sequence"/>
</dbReference>
<keyword evidence="4" id="KW-0963">Cytoplasm</keyword>
<evidence type="ECO:0000313" key="44">
    <source>
        <dbReference type="Proteomes" id="UP000548082"/>
    </source>
</evidence>
<dbReference type="AlphaFoldDB" id="A0A099W8C3"/>
<dbReference type="EMBL" id="JAARZA010000001">
    <property type="protein sequence ID" value="MBC2239382.1"/>
    <property type="molecule type" value="Genomic_DNA"/>
</dbReference>
<dbReference type="Proteomes" id="UP000519573">
    <property type="component" value="Unassembled WGS sequence"/>
</dbReference>
<evidence type="ECO:0000313" key="51">
    <source>
        <dbReference type="Proteomes" id="UP000591929"/>
    </source>
</evidence>
<evidence type="ECO:0000313" key="37">
    <source>
        <dbReference type="Proteomes" id="UP000541955"/>
    </source>
</evidence>
<dbReference type="Proteomes" id="UP000533953">
    <property type="component" value="Unassembled WGS sequence"/>
</dbReference>
<dbReference type="EMBL" id="JAARRW010000001">
    <property type="protein sequence ID" value="MBC1560959.1"/>
    <property type="molecule type" value="Genomic_DNA"/>
</dbReference>
<reference evidence="31 32" key="2">
    <citation type="submission" date="2020-03" db="EMBL/GenBank/DDBJ databases">
        <title>Soil Listeria distribution.</title>
        <authorList>
            <person name="Liao J."/>
            <person name="Wiedmann M."/>
        </authorList>
    </citation>
    <scope>NUCLEOTIDE SEQUENCE [LARGE SCALE GENOMIC DNA]</scope>
    <source>
        <strain evidence="28 47">FSL L7-0039</strain>
        <strain evidence="27 38">FSL L7-0051</strain>
        <strain evidence="26 49">FSL L7-0054</strain>
        <strain evidence="24 46">FSL L7-0149</strain>
        <strain evidence="25 45">FSL L7-0153</strain>
        <strain evidence="22 31">FSL L7-0245</strain>
        <strain evidence="23 36">FSL L7-0259</strain>
        <strain evidence="21 32">FSL L7-0360</strain>
        <strain evidence="20 42">FSL L7-0435</strain>
        <strain evidence="18 35">FSL L7-0978</strain>
        <strain evidence="19 44">FSL L7-0990</strain>
        <strain evidence="17 43">FSL L7-1017</strain>
        <strain evidence="16 48">FSL L7-1299</strain>
        <strain evidence="14 37">FSL L7-1387</strain>
        <strain evidence="15 50">FSL L7-1427</strain>
        <strain evidence="13 34">FSL L7-1547</strain>
        <strain evidence="12 40">FSL L7-1658</strain>
        <strain evidence="11 51">FSL L7-1681</strain>
        <strain evidence="9 39">FSL L7-1816</strain>
        <strain evidence="10 33">FSL L7-1833</strain>
        <strain evidence="29 41">FSL L7-1850</strain>
    </source>
</reference>
<dbReference type="Proteomes" id="UP000585696">
    <property type="component" value="Unassembled WGS sequence"/>
</dbReference>
<evidence type="ECO:0000313" key="42">
    <source>
        <dbReference type="Proteomes" id="UP000546806"/>
    </source>
</evidence>
<evidence type="ECO:0000313" key="26">
    <source>
        <dbReference type="EMBL" id="MBC2283041.1"/>
    </source>
</evidence>
<dbReference type="PROSITE" id="PS00589">
    <property type="entry name" value="PTS_HPR_SER"/>
    <property type="match status" value="1"/>
</dbReference>
<dbReference type="Proteomes" id="UP000539064">
    <property type="component" value="Unassembled WGS sequence"/>
</dbReference>
<dbReference type="Proteomes" id="UP000529446">
    <property type="component" value="Unassembled WGS sequence"/>
</dbReference>
<evidence type="ECO:0000313" key="23">
    <source>
        <dbReference type="EMBL" id="MBC2176264.1"/>
    </source>
</evidence>
<evidence type="ECO:0000313" key="17">
    <source>
        <dbReference type="EMBL" id="MBC1778208.1"/>
    </source>
</evidence>
<dbReference type="GeneID" id="58717838"/>
<evidence type="ECO:0000313" key="22">
    <source>
        <dbReference type="EMBL" id="MBC2165121.1"/>
    </source>
</evidence>
<dbReference type="GO" id="GO:0005737">
    <property type="term" value="C:cytoplasm"/>
    <property type="evidence" value="ECO:0007669"/>
    <property type="project" value="UniProtKB-SubCell"/>
</dbReference>
<evidence type="ECO:0000256" key="6">
    <source>
        <dbReference type="ARBA" id="ARBA00022683"/>
    </source>
</evidence>
<dbReference type="eggNOG" id="COG1925">
    <property type="taxonomic scope" value="Bacteria"/>
</dbReference>
<evidence type="ECO:0000313" key="33">
    <source>
        <dbReference type="Proteomes" id="UP000532866"/>
    </source>
</evidence>
<keyword evidence="5" id="KW-0813">Transport</keyword>
<evidence type="ECO:0000313" key="20">
    <source>
        <dbReference type="EMBL" id="MBC2003760.1"/>
    </source>
</evidence>
<evidence type="ECO:0000256" key="4">
    <source>
        <dbReference type="ARBA" id="ARBA00022490"/>
    </source>
</evidence>
<dbReference type="Proteomes" id="UP000586951">
    <property type="component" value="Unassembled WGS sequence"/>
</dbReference>
<dbReference type="PANTHER" id="PTHR33705:SF2">
    <property type="entry name" value="PHOSPHOCARRIER PROTEIN NPR"/>
    <property type="match status" value="1"/>
</dbReference>
<dbReference type="NCBIfam" id="TIGR01003">
    <property type="entry name" value="PTS_HPr_family"/>
    <property type="match status" value="1"/>
</dbReference>
<dbReference type="Proteomes" id="UP000541735">
    <property type="component" value="Unassembled WGS sequence"/>
</dbReference>
<dbReference type="Proteomes" id="UP000550367">
    <property type="component" value="Unassembled WGS sequence"/>
</dbReference>
<evidence type="ECO:0000313" key="14">
    <source>
        <dbReference type="EMBL" id="MBC1560959.1"/>
    </source>
</evidence>
<dbReference type="InterPro" id="IPR050399">
    <property type="entry name" value="HPr"/>
</dbReference>
<dbReference type="SUPFAM" id="SSF55594">
    <property type="entry name" value="HPr-like"/>
    <property type="match status" value="1"/>
</dbReference>
<evidence type="ECO:0000313" key="47">
    <source>
        <dbReference type="Proteomes" id="UP000565628"/>
    </source>
</evidence>
<dbReference type="OrthoDB" id="9809047at2"/>
<dbReference type="EMBL" id="JAARWW010000003">
    <property type="protein sequence ID" value="MBC2003760.1"/>
    <property type="molecule type" value="Genomic_DNA"/>
</dbReference>
<dbReference type="GO" id="GO:0009401">
    <property type="term" value="P:phosphoenolpyruvate-dependent sugar phosphotransferase system"/>
    <property type="evidence" value="ECO:0007669"/>
    <property type="project" value="UniProtKB-KW"/>
</dbReference>
<gene>
    <name evidence="8" type="ORF">EP57_10700</name>
    <name evidence="10" type="ORF">HB759_00785</name>
    <name evidence="9" type="ORF">HB811_00905</name>
    <name evidence="12" type="ORF">HB836_01545</name>
    <name evidence="11" type="ORF">HB847_05930</name>
    <name evidence="14" type="ORF">HB902_02660</name>
    <name evidence="16" type="ORF">HB904_00610</name>
    <name evidence="15" type="ORF">HB907_04835</name>
    <name evidence="29" type="ORF">HBP98_12610</name>
    <name evidence="17" type="ORF">HCA46_05095</name>
    <name evidence="18" type="ORF">HCA52_10145</name>
    <name evidence="19" type="ORF">HCA55_02530</name>
    <name evidence="20" type="ORF">HCA78_08285</name>
    <name evidence="21" type="ORF">HCB06_12520</name>
    <name evidence="25" type="ORF">HCB25_02810</name>
    <name evidence="22" type="ORF">HCB26_00865</name>
    <name evidence="23" type="ORF">HCB27_06545</name>
    <name evidence="24" type="ORF">HCB35_02740</name>
    <name evidence="26" type="ORF">HCB69_01455</name>
    <name evidence="27" type="ORF">HCC36_03645</name>
    <name evidence="13" type="ORF">HCI99_13230</name>
    <name evidence="28" type="ORF">HCJ81_08450</name>
</gene>
<name>A0A099W8C3_9LIST</name>
<dbReference type="PROSITE" id="PS00369">
    <property type="entry name" value="PTS_HPR_HIS"/>
    <property type="match status" value="1"/>
</dbReference>
<evidence type="ECO:0000313" key="34">
    <source>
        <dbReference type="Proteomes" id="UP000533953"/>
    </source>
</evidence>
<accession>A0A099W8C3</accession>
<evidence type="ECO:0000313" key="19">
    <source>
        <dbReference type="EMBL" id="MBC1795580.1"/>
    </source>
</evidence>
<evidence type="ECO:0000313" key="35">
    <source>
        <dbReference type="Proteomes" id="UP000539064"/>
    </source>
</evidence>
<dbReference type="EMBL" id="JNFA01000024">
    <property type="protein sequence ID" value="KGL40360.1"/>
    <property type="molecule type" value="Genomic_DNA"/>
</dbReference>
<evidence type="ECO:0000313" key="13">
    <source>
        <dbReference type="EMBL" id="MBC1492780.1"/>
    </source>
</evidence>
<dbReference type="EMBL" id="JAARRU010000001">
    <property type="protein sequence ID" value="MBC1564721.1"/>
    <property type="molecule type" value="Genomic_DNA"/>
</dbReference>
<dbReference type="InterPro" id="IPR001020">
    <property type="entry name" value="PTS_HPr_His_P_site"/>
</dbReference>
<dbReference type="InterPro" id="IPR000032">
    <property type="entry name" value="HPr-like"/>
</dbReference>
<dbReference type="Proteomes" id="UP000548082">
    <property type="component" value="Unassembled WGS sequence"/>
</dbReference>
<evidence type="ECO:0000313" key="11">
    <source>
        <dbReference type="EMBL" id="MBC1371905.1"/>
    </source>
</evidence>
<dbReference type="Proteomes" id="UP000544413">
    <property type="component" value="Unassembled WGS sequence"/>
</dbReference>
<dbReference type="EMBL" id="JAARPT010000001">
    <property type="protein sequence ID" value="MBC1400263.1"/>
    <property type="molecule type" value="Genomic_DNA"/>
</dbReference>
<dbReference type="Proteomes" id="UP000532866">
    <property type="component" value="Unassembled WGS sequence"/>
</dbReference>
<dbReference type="EMBL" id="JAASTX010000019">
    <property type="protein sequence ID" value="MBC1492780.1"/>
    <property type="molecule type" value="Genomic_DNA"/>
</dbReference>
<evidence type="ECO:0000313" key="9">
    <source>
        <dbReference type="EMBL" id="MBC1315315.1"/>
    </source>
</evidence>
<evidence type="ECO:0000313" key="12">
    <source>
        <dbReference type="EMBL" id="MBC1400263.1"/>
    </source>
</evidence>
<evidence type="ECO:0000313" key="40">
    <source>
        <dbReference type="Proteomes" id="UP000544413"/>
    </source>
</evidence>
<dbReference type="EMBL" id="JAARYD010000003">
    <property type="protein sequence ID" value="MBC2176264.1"/>
    <property type="molecule type" value="Genomic_DNA"/>
</dbReference>
<dbReference type="Proteomes" id="UP000541955">
    <property type="component" value="Unassembled WGS sequence"/>
</dbReference>
<reference evidence="8 30" key="1">
    <citation type="submission" date="2014-05" db="EMBL/GenBank/DDBJ databases">
        <title>Novel Listeriaceae from food processing environments.</title>
        <authorList>
            <person name="den Bakker H.C."/>
        </authorList>
    </citation>
    <scope>NUCLEOTIDE SEQUENCE [LARGE SCALE GENOMIC DNA]</scope>
    <source>
        <strain evidence="8 30">FSL A5-0281</strain>
    </source>
</reference>
<evidence type="ECO:0000313" key="18">
    <source>
        <dbReference type="EMBL" id="MBC1793777.1"/>
    </source>
</evidence>
<evidence type="ECO:0000313" key="45">
    <source>
        <dbReference type="Proteomes" id="UP000550367"/>
    </source>
</evidence>
<dbReference type="EMBL" id="JAARYH010000001">
    <property type="protein sequence ID" value="MBC2165121.1"/>
    <property type="molecule type" value="Genomic_DNA"/>
</dbReference>
<evidence type="ECO:0000313" key="10">
    <source>
        <dbReference type="EMBL" id="MBC1330471.1"/>
    </source>
</evidence>
<dbReference type="Proteomes" id="UP000547643">
    <property type="component" value="Unassembled WGS sequence"/>
</dbReference>
<dbReference type="EMBL" id="JAARPL010000003">
    <property type="protein sequence ID" value="MBC1371905.1"/>
    <property type="molecule type" value="Genomic_DNA"/>
</dbReference>
<feature type="domain" description="HPr" evidence="7">
    <location>
        <begin position="1"/>
        <end position="88"/>
    </location>
</feature>
<dbReference type="EMBL" id="JAARZT010000005">
    <property type="protein sequence ID" value="MBC2292315.1"/>
    <property type="molecule type" value="Genomic_DNA"/>
</dbReference>
<dbReference type="InterPro" id="IPR035895">
    <property type="entry name" value="HPr-like_sf"/>
</dbReference>
<protein>
    <recommendedName>
        <fullName evidence="3">Phosphocarrier protein HPr</fullName>
    </recommendedName>
</protein>
<evidence type="ECO:0000313" key="21">
    <source>
        <dbReference type="EMBL" id="MBC2117445.1"/>
    </source>
</evidence>
<evidence type="ECO:0000313" key="24">
    <source>
        <dbReference type="EMBL" id="MBC2239382.1"/>
    </source>
</evidence>
<dbReference type="Proteomes" id="UP000029844">
    <property type="component" value="Unassembled WGS sequence"/>
</dbReference>
<dbReference type="Pfam" id="PF00381">
    <property type="entry name" value="PTS-HPr"/>
    <property type="match status" value="1"/>
</dbReference>
<dbReference type="EMBL" id="JAARYY010000001">
    <property type="protein sequence ID" value="MBC2242981.1"/>
    <property type="molecule type" value="Genomic_DNA"/>
</dbReference>
<dbReference type="Proteomes" id="UP000565628">
    <property type="component" value="Unassembled WGS sequence"/>
</dbReference>
<evidence type="ECO:0000313" key="50">
    <source>
        <dbReference type="Proteomes" id="UP000586951"/>
    </source>
</evidence>
<evidence type="ECO:0000313" key="43">
    <source>
        <dbReference type="Proteomes" id="UP000547643"/>
    </source>
</evidence>
<dbReference type="EMBL" id="JAARVD010000001">
    <property type="protein sequence ID" value="MBC1795580.1"/>
    <property type="molecule type" value="Genomic_DNA"/>
</dbReference>
<comment type="caution">
    <text evidence="8">The sequence shown here is derived from an EMBL/GenBank/DDBJ whole genome shotgun (WGS) entry which is preliminary data.</text>
</comment>
<dbReference type="RefSeq" id="WP_036058844.1">
    <property type="nucleotide sequence ID" value="NZ_CBCSHQ010000002.1"/>
</dbReference>
<evidence type="ECO:0000313" key="46">
    <source>
        <dbReference type="Proteomes" id="UP000553016"/>
    </source>
</evidence>
<sequence>MEQASFVVIDETGIHARPATLLVQAASKYSSDVQIEYTGKKVNLKSIMGVMSLGIGKGADITIYAEGSDEKDAIVGLTEVLKKEGLAE</sequence>
<dbReference type="EMBL" id="JAARZS010000003">
    <property type="protein sequence ID" value="MBC2283041.1"/>
    <property type="molecule type" value="Genomic_DNA"/>
</dbReference>
<dbReference type="EMBL" id="JAAROV010000001">
    <property type="protein sequence ID" value="MBC1315315.1"/>
    <property type="molecule type" value="Genomic_DNA"/>
</dbReference>
<evidence type="ECO:0000313" key="28">
    <source>
        <dbReference type="EMBL" id="MBC2310918.1"/>
    </source>
</evidence>
<evidence type="ECO:0000313" key="32">
    <source>
        <dbReference type="Proteomes" id="UP000529446"/>
    </source>
</evidence>
<evidence type="ECO:0000313" key="41">
    <source>
        <dbReference type="Proteomes" id="UP000546244"/>
    </source>
</evidence>
<evidence type="ECO:0000256" key="3">
    <source>
        <dbReference type="ARBA" id="ARBA00020422"/>
    </source>
</evidence>
<evidence type="ECO:0000313" key="39">
    <source>
        <dbReference type="Proteomes" id="UP000543379"/>
    </source>
</evidence>
<evidence type="ECO:0000313" key="15">
    <source>
        <dbReference type="EMBL" id="MBC1564721.1"/>
    </source>
</evidence>
<dbReference type="EMBL" id="JAARVG010000008">
    <property type="protein sequence ID" value="MBC1793777.1"/>
    <property type="molecule type" value="Genomic_DNA"/>
</dbReference>
<dbReference type="EMBL" id="JAARUV010000001">
    <property type="protein sequence ID" value="MBC1778208.1"/>
    <property type="molecule type" value="Genomic_DNA"/>
</dbReference>
<comment type="subcellular location">
    <subcellularLocation>
        <location evidence="2">Cytoplasm</location>
    </subcellularLocation>
</comment>
<evidence type="ECO:0000313" key="30">
    <source>
        <dbReference type="Proteomes" id="UP000029844"/>
    </source>
</evidence>
<dbReference type="STRING" id="1552123.EP57_10700"/>
<evidence type="ECO:0000313" key="16">
    <source>
        <dbReference type="EMBL" id="MBC1614678.1"/>
    </source>
</evidence>
<dbReference type="EMBL" id="JAARMV010000003">
    <property type="protein sequence ID" value="MBC2372846.1"/>
    <property type="molecule type" value="Genomic_DNA"/>
</dbReference>
<dbReference type="PROSITE" id="PS51350">
    <property type="entry name" value="PTS_HPR_DOM"/>
    <property type="match status" value="1"/>
</dbReference>
<evidence type="ECO:0000313" key="36">
    <source>
        <dbReference type="Proteomes" id="UP000541735"/>
    </source>
</evidence>
<dbReference type="Proteomes" id="UP000553016">
    <property type="component" value="Unassembled WGS sequence"/>
</dbReference>
<dbReference type="Proteomes" id="UP000546806">
    <property type="component" value="Unassembled WGS sequence"/>
</dbReference>
<evidence type="ECO:0000256" key="5">
    <source>
        <dbReference type="ARBA" id="ARBA00022597"/>
    </source>
</evidence>
<dbReference type="CDD" id="cd00367">
    <property type="entry name" value="PTS-HPr_like"/>
    <property type="match status" value="1"/>
</dbReference>
<dbReference type="EMBL" id="JAARXI010000006">
    <property type="protein sequence ID" value="MBC2117445.1"/>
    <property type="molecule type" value="Genomic_DNA"/>
</dbReference>
<dbReference type="EMBL" id="JAAROL010000001">
    <property type="protein sequence ID" value="MBC1330471.1"/>
    <property type="molecule type" value="Genomic_DNA"/>
</dbReference>
<evidence type="ECO:0000313" key="31">
    <source>
        <dbReference type="Proteomes" id="UP000519573"/>
    </source>
</evidence>
<dbReference type="EMBL" id="JAARSH010000001">
    <property type="protein sequence ID" value="MBC1614678.1"/>
    <property type="molecule type" value="Genomic_DNA"/>
</dbReference>
<organism evidence="8 30">
    <name type="scientific">Listeria booriae</name>
    <dbReference type="NCBI Taxonomy" id="1552123"/>
    <lineage>
        <taxon>Bacteria</taxon>
        <taxon>Bacillati</taxon>
        <taxon>Bacillota</taxon>
        <taxon>Bacilli</taxon>
        <taxon>Bacillales</taxon>
        <taxon>Listeriaceae</taxon>
        <taxon>Listeria</taxon>
    </lineage>
</organism>
<dbReference type="NCBIfam" id="NF010352">
    <property type="entry name" value="PRK13780.1"/>
    <property type="match status" value="1"/>
</dbReference>
<dbReference type="Proteomes" id="UP000543005">
    <property type="component" value="Unassembled WGS sequence"/>
</dbReference>
<evidence type="ECO:0000313" key="25">
    <source>
        <dbReference type="EMBL" id="MBC2242981.1"/>
    </source>
</evidence>
<evidence type="ECO:0000256" key="2">
    <source>
        <dbReference type="ARBA" id="ARBA00004496"/>
    </source>
</evidence>
<evidence type="ECO:0000313" key="27">
    <source>
        <dbReference type="EMBL" id="MBC2292315.1"/>
    </source>
</evidence>
<evidence type="ECO:0000313" key="48">
    <source>
        <dbReference type="Proteomes" id="UP000574104"/>
    </source>
</evidence>
<keyword evidence="6" id="KW-0598">Phosphotransferase system</keyword>
<evidence type="ECO:0000313" key="29">
    <source>
        <dbReference type="EMBL" id="MBC2372846.1"/>
    </source>
</evidence>
<proteinExistence type="predicted"/>
<dbReference type="PRINTS" id="PR00107">
    <property type="entry name" value="PHOSPHOCPHPR"/>
</dbReference>
<dbReference type="EMBL" id="JAASWV010000010">
    <property type="protein sequence ID" value="MBC2310918.1"/>
    <property type="molecule type" value="Genomic_DNA"/>
</dbReference>
<evidence type="ECO:0000313" key="38">
    <source>
        <dbReference type="Proteomes" id="UP000543005"/>
    </source>
</evidence>
<comment type="function">
    <text evidence="1">General (non sugar-specific) component of the phosphoenolpyruvate-dependent sugar phosphotransferase system (sugar PTS). This major carbohydrate active-transport system catalyzes the phosphorylation of incoming sugar substrates concomitantly with their translocation across the cell membrane. The phosphoryl group from phosphoenolpyruvate (PEP) is transferred to the phosphoryl carrier protein HPr by enzyme I. Phospho-HPr then transfers it to the PTS EIIA domain.</text>
</comment>
<evidence type="ECO:0000313" key="8">
    <source>
        <dbReference type="EMBL" id="KGL40360.1"/>
    </source>
</evidence>
<keyword evidence="5" id="KW-0762">Sugar transport</keyword>